<dbReference type="PANTHER" id="PTHR39598:SF1">
    <property type="entry name" value="AUSTINOID BIOSYNTHESIS CLUSTERS PROTEIN F-RELATED"/>
    <property type="match status" value="1"/>
</dbReference>
<dbReference type="InterPro" id="IPR050977">
    <property type="entry name" value="Fungal_Meroterpenoid_Isomerase"/>
</dbReference>
<accession>A0A0D2DPS2</accession>
<proteinExistence type="predicted"/>
<dbReference type="OrthoDB" id="3758478at2759"/>
<reference evidence="1 2" key="1">
    <citation type="submission" date="2015-01" db="EMBL/GenBank/DDBJ databases">
        <title>The Genome Sequence of Fonsecaea pedrosoi CBS 271.37.</title>
        <authorList>
            <consortium name="The Broad Institute Genomics Platform"/>
            <person name="Cuomo C."/>
            <person name="de Hoog S."/>
            <person name="Gorbushina A."/>
            <person name="Stielow B."/>
            <person name="Teixiera M."/>
            <person name="Abouelleil A."/>
            <person name="Chapman S.B."/>
            <person name="Priest M."/>
            <person name="Young S.K."/>
            <person name="Wortman J."/>
            <person name="Nusbaum C."/>
            <person name="Birren B."/>
        </authorList>
    </citation>
    <scope>NUCLEOTIDE SEQUENCE [LARGE SCALE GENOMIC DNA]</scope>
    <source>
        <strain evidence="1 2">CBS 271.37</strain>
    </source>
</reference>
<dbReference type="AlphaFoldDB" id="A0A0D2DPS2"/>
<sequence length="139" mass="15472">MSSFRDKLLATTDRFIRVMSGGTVDEVVSVRSANCVQRTLPSSLKAPSMNNKEFAAFHSSVSGDLSDFQVWLAPGTEPIVDETSRRVALHLHSRANGKNGIYSNEYIFLLLMSEDGSLLEEVVEFTDSAYVQSYFQPQE</sequence>
<keyword evidence="2" id="KW-1185">Reference proteome</keyword>
<evidence type="ECO:0000313" key="1">
    <source>
        <dbReference type="EMBL" id="KIW79756.1"/>
    </source>
</evidence>
<dbReference type="Proteomes" id="UP000053029">
    <property type="component" value="Unassembled WGS sequence"/>
</dbReference>
<name>A0A0D2DPS2_9EURO</name>
<dbReference type="EMBL" id="KN846972">
    <property type="protein sequence ID" value="KIW79756.1"/>
    <property type="molecule type" value="Genomic_DNA"/>
</dbReference>
<dbReference type="RefSeq" id="XP_013283564.1">
    <property type="nucleotide sequence ID" value="XM_013428110.1"/>
</dbReference>
<gene>
    <name evidence="1" type="ORF">Z517_06370</name>
</gene>
<evidence type="ECO:0000313" key="2">
    <source>
        <dbReference type="Proteomes" id="UP000053029"/>
    </source>
</evidence>
<organism evidence="1 2">
    <name type="scientific">Fonsecaea pedrosoi CBS 271.37</name>
    <dbReference type="NCBI Taxonomy" id="1442368"/>
    <lineage>
        <taxon>Eukaryota</taxon>
        <taxon>Fungi</taxon>
        <taxon>Dikarya</taxon>
        <taxon>Ascomycota</taxon>
        <taxon>Pezizomycotina</taxon>
        <taxon>Eurotiomycetes</taxon>
        <taxon>Chaetothyriomycetidae</taxon>
        <taxon>Chaetothyriales</taxon>
        <taxon>Herpotrichiellaceae</taxon>
        <taxon>Fonsecaea</taxon>
    </lineage>
</organism>
<dbReference type="VEuPathDB" id="FungiDB:Z517_06370"/>
<protein>
    <submittedName>
        <fullName evidence="1">Unplaced genomic scaffold supercont1.4, whole genome shotgun sequence</fullName>
    </submittedName>
</protein>
<dbReference type="GeneID" id="25305860"/>
<dbReference type="PANTHER" id="PTHR39598">
    <property type="entry name" value="AUSTINOL SYNTHESIS PROTEIN F-RELATED"/>
    <property type="match status" value="1"/>
</dbReference>
<dbReference type="HOGENOM" id="CLU_108113_3_0_1"/>
<dbReference type="STRING" id="1442368.A0A0D2DPS2"/>